<gene>
    <name evidence="3" type="ORF">OCU04_007599</name>
</gene>
<feature type="region of interest" description="Disordered" evidence="2">
    <location>
        <begin position="70"/>
        <end position="96"/>
    </location>
</feature>
<organism evidence="3 4">
    <name type="scientific">Sclerotinia nivalis</name>
    <dbReference type="NCBI Taxonomy" id="352851"/>
    <lineage>
        <taxon>Eukaryota</taxon>
        <taxon>Fungi</taxon>
        <taxon>Dikarya</taxon>
        <taxon>Ascomycota</taxon>
        <taxon>Pezizomycotina</taxon>
        <taxon>Leotiomycetes</taxon>
        <taxon>Helotiales</taxon>
        <taxon>Sclerotiniaceae</taxon>
        <taxon>Sclerotinia</taxon>
    </lineage>
</organism>
<evidence type="ECO:0000313" key="4">
    <source>
        <dbReference type="Proteomes" id="UP001152300"/>
    </source>
</evidence>
<reference evidence="3" key="1">
    <citation type="submission" date="2022-11" db="EMBL/GenBank/DDBJ databases">
        <title>Genome Resource of Sclerotinia nivalis Strain SnTB1, a Plant Pathogen Isolated from American Ginseng.</title>
        <authorList>
            <person name="Fan S."/>
        </authorList>
    </citation>
    <scope>NUCLEOTIDE SEQUENCE</scope>
    <source>
        <strain evidence="3">SnTB1</strain>
    </source>
</reference>
<feature type="compositionally biased region" description="Low complexity" evidence="2">
    <location>
        <begin position="183"/>
        <end position="193"/>
    </location>
</feature>
<protein>
    <submittedName>
        <fullName evidence="3">Uncharacterized protein</fullName>
    </submittedName>
</protein>
<evidence type="ECO:0000313" key="3">
    <source>
        <dbReference type="EMBL" id="KAJ8063736.1"/>
    </source>
</evidence>
<feature type="coiled-coil region" evidence="1">
    <location>
        <begin position="329"/>
        <end position="360"/>
    </location>
</feature>
<feature type="compositionally biased region" description="Polar residues" evidence="2">
    <location>
        <begin position="70"/>
        <end position="90"/>
    </location>
</feature>
<accession>A0A9X0DHH4</accession>
<evidence type="ECO:0000256" key="1">
    <source>
        <dbReference type="SAM" id="Coils"/>
    </source>
</evidence>
<dbReference type="AlphaFoldDB" id="A0A9X0DHH4"/>
<comment type="caution">
    <text evidence="3">The sequence shown here is derived from an EMBL/GenBank/DDBJ whole genome shotgun (WGS) entry which is preliminary data.</text>
</comment>
<feature type="compositionally biased region" description="Polar residues" evidence="2">
    <location>
        <begin position="238"/>
        <end position="253"/>
    </location>
</feature>
<sequence>MSWNLRSKSKSPPHLTTRQAALSPLSSLEDVTASLLLSETKRNFENIIHPELPKLENHSWRDLDGLFNQPLESQQSSSSTPGNVKASQSIPFPISDDPKPNIFHWLETSSSIPGQWKTRSNSSDSFNSTLRYDSIQPQAVNLPVESHIPQKTPLTSLPYHQTRLVESEMNFRDANPYRQQHPLSSLSSLSSRLNSHELTPDNHQGVPSSFNPFYSASGAKINGYPSQPDFKSDPIDPEQTTSVNSHTSSQSEPQTEEFLEMLLKCLITIHDMIQPSLDKNREMLDDSQKLSKMVNTGIKDLMIRTQNIHTCLSQRNNQSRDIISKQQLLSKAQEKLTQKQNSLDQQQTELRKQQNELRDQQIWLAEQHIEKEVEVEALLNQQFATFQQDVRNVSQGLKSQRDQIRDLKESGVTASEAITRFGEIIGVMRNRKFC</sequence>
<feature type="compositionally biased region" description="Polar residues" evidence="2">
    <location>
        <begin position="201"/>
        <end position="214"/>
    </location>
</feature>
<keyword evidence="4" id="KW-1185">Reference proteome</keyword>
<proteinExistence type="predicted"/>
<feature type="region of interest" description="Disordered" evidence="2">
    <location>
        <begin position="1"/>
        <end position="21"/>
    </location>
</feature>
<evidence type="ECO:0000256" key="2">
    <source>
        <dbReference type="SAM" id="MobiDB-lite"/>
    </source>
</evidence>
<dbReference type="EMBL" id="JAPEIS010000008">
    <property type="protein sequence ID" value="KAJ8063736.1"/>
    <property type="molecule type" value="Genomic_DNA"/>
</dbReference>
<name>A0A9X0DHH4_9HELO</name>
<feature type="region of interest" description="Disordered" evidence="2">
    <location>
        <begin position="178"/>
        <end position="255"/>
    </location>
</feature>
<keyword evidence="1" id="KW-0175">Coiled coil</keyword>
<dbReference type="Proteomes" id="UP001152300">
    <property type="component" value="Unassembled WGS sequence"/>
</dbReference>